<dbReference type="Pfam" id="PF13472">
    <property type="entry name" value="Lipase_GDSL_2"/>
    <property type="match status" value="1"/>
</dbReference>
<dbReference type="InterPro" id="IPR008265">
    <property type="entry name" value="Lipase_GDSL_AS"/>
</dbReference>
<protein>
    <submittedName>
        <fullName evidence="4">Arylesterase</fullName>
    </submittedName>
</protein>
<reference evidence="4 5" key="1">
    <citation type="submission" date="2022-06" db="EMBL/GenBank/DDBJ databases">
        <title>Rhizosaccharibacter gen. nov. sp. nov. KSS12, endophytic bacteria isolated from sugarcane.</title>
        <authorList>
            <person name="Pitiwittayakul N."/>
        </authorList>
    </citation>
    <scope>NUCLEOTIDE SEQUENCE [LARGE SCALE GENOMIC DNA]</scope>
    <source>
        <strain evidence="4 5">KSS12</strain>
    </source>
</reference>
<organism evidence="4 5">
    <name type="scientific">Rhizosaccharibacter radicis</name>
    <dbReference type="NCBI Taxonomy" id="2782605"/>
    <lineage>
        <taxon>Bacteria</taxon>
        <taxon>Pseudomonadati</taxon>
        <taxon>Pseudomonadota</taxon>
        <taxon>Alphaproteobacteria</taxon>
        <taxon>Acetobacterales</taxon>
        <taxon>Acetobacteraceae</taxon>
        <taxon>Rhizosaccharibacter</taxon>
    </lineage>
</organism>
<keyword evidence="2" id="KW-0732">Signal</keyword>
<evidence type="ECO:0000256" key="2">
    <source>
        <dbReference type="SAM" id="SignalP"/>
    </source>
</evidence>
<evidence type="ECO:0000313" key="5">
    <source>
        <dbReference type="Proteomes" id="UP001524547"/>
    </source>
</evidence>
<name>A0ABT1VX06_9PROT</name>
<dbReference type="InterPro" id="IPR051532">
    <property type="entry name" value="Ester_Hydrolysis_Enzymes"/>
</dbReference>
<dbReference type="InterPro" id="IPR013830">
    <property type="entry name" value="SGNH_hydro"/>
</dbReference>
<dbReference type="CDD" id="cd01822">
    <property type="entry name" value="Lysophospholipase_L1_like"/>
    <property type="match status" value="1"/>
</dbReference>
<sequence length="237" mass="24461">MLAILAAVVLLFPRSGAAAGDRPIRILAFGDSLTAGFGLPHADGFVARLQGALDERHAGVTLLDGGVSGDTTTGARARLDWALADKPDAAIVELGGNDALRGTDPGVTEANLSAIIDRFERDRIPVLLSGMIAPPNMGQSYGDSFKAVFSHIARAHANDPLLIYDPFFLEGLVGRPELAQNDHIHPNAAGVRAVVARITPLVLRLAALARRLPEGTGGTPAGGATTAPATAGGSRSR</sequence>
<feature type="domain" description="SGNH hydrolase-type esterase" evidence="3">
    <location>
        <begin position="28"/>
        <end position="192"/>
    </location>
</feature>
<keyword evidence="5" id="KW-1185">Reference proteome</keyword>
<comment type="caution">
    <text evidence="4">The sequence shown here is derived from an EMBL/GenBank/DDBJ whole genome shotgun (WGS) entry which is preliminary data.</text>
</comment>
<evidence type="ECO:0000259" key="3">
    <source>
        <dbReference type="Pfam" id="PF13472"/>
    </source>
</evidence>
<dbReference type="PANTHER" id="PTHR30383:SF24">
    <property type="entry name" value="THIOESTERASE 1_PROTEASE 1_LYSOPHOSPHOLIPASE L1"/>
    <property type="match status" value="1"/>
</dbReference>
<dbReference type="Gene3D" id="3.40.50.1110">
    <property type="entry name" value="SGNH hydrolase"/>
    <property type="match status" value="1"/>
</dbReference>
<evidence type="ECO:0000313" key="4">
    <source>
        <dbReference type="EMBL" id="MCQ8240462.1"/>
    </source>
</evidence>
<dbReference type="RefSeq" id="WP_422919180.1">
    <property type="nucleotide sequence ID" value="NZ_JAMZEJ010000003.1"/>
</dbReference>
<accession>A0ABT1VX06</accession>
<dbReference type="EMBL" id="JAMZEJ010000003">
    <property type="protein sequence ID" value="MCQ8240462.1"/>
    <property type="molecule type" value="Genomic_DNA"/>
</dbReference>
<feature type="chain" id="PRO_5045720668" evidence="2">
    <location>
        <begin position="20"/>
        <end position="237"/>
    </location>
</feature>
<dbReference type="PROSITE" id="PS01098">
    <property type="entry name" value="LIPASE_GDSL_SER"/>
    <property type="match status" value="1"/>
</dbReference>
<proteinExistence type="predicted"/>
<dbReference type="Proteomes" id="UP001524547">
    <property type="component" value="Unassembled WGS sequence"/>
</dbReference>
<feature type="compositionally biased region" description="Low complexity" evidence="1">
    <location>
        <begin position="222"/>
        <end position="237"/>
    </location>
</feature>
<feature type="region of interest" description="Disordered" evidence="1">
    <location>
        <begin position="214"/>
        <end position="237"/>
    </location>
</feature>
<gene>
    <name evidence="4" type="ORF">NFI88_06335</name>
</gene>
<dbReference type="InterPro" id="IPR036514">
    <property type="entry name" value="SGNH_hydro_sf"/>
</dbReference>
<feature type="signal peptide" evidence="2">
    <location>
        <begin position="1"/>
        <end position="19"/>
    </location>
</feature>
<evidence type="ECO:0000256" key="1">
    <source>
        <dbReference type="SAM" id="MobiDB-lite"/>
    </source>
</evidence>
<dbReference type="SUPFAM" id="SSF52266">
    <property type="entry name" value="SGNH hydrolase"/>
    <property type="match status" value="1"/>
</dbReference>
<dbReference type="PANTHER" id="PTHR30383">
    <property type="entry name" value="THIOESTERASE 1/PROTEASE 1/LYSOPHOSPHOLIPASE L1"/>
    <property type="match status" value="1"/>
</dbReference>